<proteinExistence type="predicted"/>
<comment type="caution">
    <text evidence="1">The sequence shown here is derived from an EMBL/GenBank/DDBJ whole genome shotgun (WGS) entry which is preliminary data.</text>
</comment>
<keyword evidence="2" id="KW-1185">Reference proteome</keyword>
<name>A0A3N4NTQ4_9GAMM</name>
<dbReference type="Proteomes" id="UP000281332">
    <property type="component" value="Unassembled WGS sequence"/>
</dbReference>
<dbReference type="RefSeq" id="WP_123801338.1">
    <property type="nucleotide sequence ID" value="NZ_RMVG01000009.1"/>
</dbReference>
<organism evidence="1 2">
    <name type="scientific">Candidatus Pantoea deserta</name>
    <dbReference type="NCBI Taxonomy" id="1869313"/>
    <lineage>
        <taxon>Bacteria</taxon>
        <taxon>Pseudomonadati</taxon>
        <taxon>Pseudomonadota</taxon>
        <taxon>Gammaproteobacteria</taxon>
        <taxon>Enterobacterales</taxon>
        <taxon>Erwiniaceae</taxon>
        <taxon>Pantoea</taxon>
    </lineage>
</organism>
<evidence type="ECO:0000313" key="2">
    <source>
        <dbReference type="Proteomes" id="UP000281332"/>
    </source>
</evidence>
<dbReference type="OrthoDB" id="6547326at2"/>
<dbReference type="EMBL" id="RMVG01000009">
    <property type="protein sequence ID" value="RPD99741.1"/>
    <property type="molecule type" value="Genomic_DNA"/>
</dbReference>
<dbReference type="AlphaFoldDB" id="A0A3N4NTQ4"/>
<sequence length="84" mass="9532">MNKHSDQRITDIVIGEAVMALLDDGAEISWSALTHTLQQQLEQEHDSQRIIAIRSALTEIQDELRACLFSHLALHRPSAHKQLH</sequence>
<protein>
    <recommendedName>
        <fullName evidence="3">Flagellar protein FliT</fullName>
    </recommendedName>
</protein>
<gene>
    <name evidence="1" type="ORF">BBB56_12900</name>
</gene>
<reference evidence="1 2" key="1">
    <citation type="submission" date="2018-11" db="EMBL/GenBank/DDBJ databases">
        <title>Whole genome sequencing of Pantoea sp. RIT388.</title>
        <authorList>
            <person name="Gan H.M."/>
            <person name="Hudson A.O."/>
        </authorList>
    </citation>
    <scope>NUCLEOTIDE SEQUENCE [LARGE SCALE GENOMIC DNA]</scope>
    <source>
        <strain evidence="1 2">RIT388</strain>
    </source>
</reference>
<evidence type="ECO:0008006" key="3">
    <source>
        <dbReference type="Google" id="ProtNLM"/>
    </source>
</evidence>
<accession>A0A3N4NTQ4</accession>
<evidence type="ECO:0000313" key="1">
    <source>
        <dbReference type="EMBL" id="RPD99741.1"/>
    </source>
</evidence>